<evidence type="ECO:0000313" key="1">
    <source>
        <dbReference type="EMBL" id="CAK9864991.1"/>
    </source>
</evidence>
<keyword evidence="2" id="KW-1185">Reference proteome</keyword>
<organism evidence="1 2">
    <name type="scientific">Sphagnum jensenii</name>
    <dbReference type="NCBI Taxonomy" id="128206"/>
    <lineage>
        <taxon>Eukaryota</taxon>
        <taxon>Viridiplantae</taxon>
        <taxon>Streptophyta</taxon>
        <taxon>Embryophyta</taxon>
        <taxon>Bryophyta</taxon>
        <taxon>Sphagnophytina</taxon>
        <taxon>Sphagnopsida</taxon>
        <taxon>Sphagnales</taxon>
        <taxon>Sphagnaceae</taxon>
        <taxon>Sphagnum</taxon>
    </lineage>
</organism>
<name>A0ABP1AR75_9BRYO</name>
<protein>
    <submittedName>
        <fullName evidence="1">Uncharacterized protein</fullName>
    </submittedName>
</protein>
<gene>
    <name evidence="1" type="ORF">CSSPJE1EN2_LOCUS7986</name>
</gene>
<proteinExistence type="predicted"/>
<dbReference type="EMBL" id="OZ023716">
    <property type="protein sequence ID" value="CAK9864991.1"/>
    <property type="molecule type" value="Genomic_DNA"/>
</dbReference>
<evidence type="ECO:0000313" key="2">
    <source>
        <dbReference type="Proteomes" id="UP001497522"/>
    </source>
</evidence>
<sequence length="122" mass="14757">MYLQMNCLQEGKDKLVELILYLEQQHAAKSLQAERYQKESFQQFQEYDLWKFTVKMLVEDAKRDLFLKKFCFLKFQAIFDKHTENQLFGHLVHSDCILQMEKHLDTPFYTSFCKFAVSVWQV</sequence>
<dbReference type="PANTHER" id="PTHR31161">
    <property type="entry name" value="PROTEIN GRAVITROPIC IN THE LIGHT 1"/>
    <property type="match status" value="1"/>
</dbReference>
<accession>A0ABP1AR75</accession>
<dbReference type="InterPro" id="IPR040225">
    <property type="entry name" value="GIL1-like"/>
</dbReference>
<dbReference type="Proteomes" id="UP001497522">
    <property type="component" value="Chromosome 15"/>
</dbReference>
<reference evidence="1" key="1">
    <citation type="submission" date="2024-03" db="EMBL/GenBank/DDBJ databases">
        <authorList>
            <consortium name="ELIXIR-Norway"/>
            <consortium name="Elixir Norway"/>
        </authorList>
    </citation>
    <scope>NUCLEOTIDE SEQUENCE</scope>
</reference>